<keyword evidence="1" id="KW-0812">Transmembrane</keyword>
<sequence length="71" mass="7648">MGLIVLSDSPAYTSVFDKSDASVPCDAGAGLLDVDFAHPAMPTHKTRLIANAVILVKLNFILYPPVILFIY</sequence>
<name>A0A645G8S3_9ZZZZ</name>
<dbReference type="AlphaFoldDB" id="A0A645G8S3"/>
<keyword evidence="1" id="KW-1133">Transmembrane helix</keyword>
<reference evidence="2" key="1">
    <citation type="submission" date="2019-08" db="EMBL/GenBank/DDBJ databases">
        <authorList>
            <person name="Kucharzyk K."/>
            <person name="Murdoch R.W."/>
            <person name="Higgins S."/>
            <person name="Loffler F."/>
        </authorList>
    </citation>
    <scope>NUCLEOTIDE SEQUENCE</scope>
</reference>
<keyword evidence="1" id="KW-0472">Membrane</keyword>
<organism evidence="2">
    <name type="scientific">bioreactor metagenome</name>
    <dbReference type="NCBI Taxonomy" id="1076179"/>
    <lineage>
        <taxon>unclassified sequences</taxon>
        <taxon>metagenomes</taxon>
        <taxon>ecological metagenomes</taxon>
    </lineage>
</organism>
<accession>A0A645G8S3</accession>
<protein>
    <submittedName>
        <fullName evidence="2">Uncharacterized protein</fullName>
    </submittedName>
</protein>
<dbReference type="EMBL" id="VSSQ01071757">
    <property type="protein sequence ID" value="MPN23297.1"/>
    <property type="molecule type" value="Genomic_DNA"/>
</dbReference>
<proteinExistence type="predicted"/>
<comment type="caution">
    <text evidence="2">The sequence shown here is derived from an EMBL/GenBank/DDBJ whole genome shotgun (WGS) entry which is preliminary data.</text>
</comment>
<gene>
    <name evidence="2" type="ORF">SDC9_170685</name>
</gene>
<evidence type="ECO:0000256" key="1">
    <source>
        <dbReference type="SAM" id="Phobius"/>
    </source>
</evidence>
<evidence type="ECO:0000313" key="2">
    <source>
        <dbReference type="EMBL" id="MPN23297.1"/>
    </source>
</evidence>
<feature type="transmembrane region" description="Helical" evidence="1">
    <location>
        <begin position="48"/>
        <end position="70"/>
    </location>
</feature>